<dbReference type="Gene3D" id="2.30.30.40">
    <property type="entry name" value="SH3 Domains"/>
    <property type="match status" value="1"/>
</dbReference>
<dbReference type="PRINTS" id="PR00452">
    <property type="entry name" value="SH3DOMAIN"/>
</dbReference>
<sequence>MAEEIGLNSMKQRRKKKPPRRPPSSPDPDEDVPSPVPGSRVNDLRPKTKAKLNQLLEAAMEEAKTEEGGKKKKKGKKKASAETVLDALREGADLRKDSADDLNRSMENNSYDSPRNNKNRRRQEESVGRSTDTLDEGERSPGKKKKKKKSRQTTEDTDQGDEPMTIEELAPSKKKTKKKRPPSASHSDMTKANSEEMLDQYEQALETRQEDEQFGHEGEVSPRRKGKGKGKKSRRRKAESTEDEIVDSPRKQLEDEGKVLGITVHKSDPLKTDLYILHPLVRVHICDMDTGNYVMKLDKNRPVTSFYETQRREVEYILPIMTQPFDFKKKKSMLPAWEELLIFNENFNLFTQMEDPRVVVLFEVLDFVSMSVASNNYRSEGQQGGWHRIAWAFLKVVGSNEKLNTDKKVRLQLFYPPFKYKPKPDVVDVFDWWQNMPRQVYPSTLYVTVKGIKNPGKVEAAPRSMVALQEEKGRMTYKEMKLTAKLKDRTSRTRDETEGPGRWGRLKGQVCRLPNKQTLSLQAGRMGCMVVRFSPNGRMLACGCADKDSYPILIYEIPEGNLKGQFLGHHNIVYDLSWSPDNNQLFSASSDGTARVWNTDTMATSAEKVLPHPSFVYTVSCHPVQPGIIVTGGYDHVIRVWISQGDGVYGQLLKEMEGHQGLVNSLCFNRDGVRMFSADSEGVVIIWNTFVHEQPRRDPVAEWNLHHQIREEELRGVTINSIQLHHGGRRLLVHGRDNTVRLMDLRLLYEDDIPKTLPGQRKKKGYSIMQRYHGALNNRQQVRSTLTPCGSFVIAGSEDSCAYVWNAETGDKVAVYRELGYQNTVCGLDFHPHDHMVAFCCYGDNNPILIYTYDQKVARLDAGVISDDIQRPLSPVSPVGKTPGTPLATQSSFRAETPMGEDLTSLHEESRRANRMDRAIQLLSSVSRSPRASYQSTPGVQGSTMINSTWGSTFDRTPYTQSPLGTWNQQRGWTPDFVPVGGRPGSPVKGSAPQVSFQAGSAKKGPSVSVRVNRAASPLRQTVVALYDYQANRSDELTIQRGDRITVLYKDNENWWFGELDDGQQGFFPSNYITEEADWQDQETPQGEAAAGEEDDTNTRMSAVTTKSGELKILSGPDSDGEDISQKSRLRRKKKQGSKANLINTGEDSPGRTTKASRRLKKREQIPAPGYNNYGFEN</sequence>
<reference evidence="8" key="1">
    <citation type="submission" date="2022-01" db="EMBL/GenBank/DDBJ databases">
        <authorList>
            <person name="Braso-Vives M."/>
        </authorList>
    </citation>
    <scope>NUCLEOTIDE SEQUENCE</scope>
</reference>
<feature type="compositionally biased region" description="Basic residues" evidence="6">
    <location>
        <begin position="11"/>
        <end position="20"/>
    </location>
</feature>
<feature type="compositionally biased region" description="Basic residues" evidence="6">
    <location>
        <begin position="1128"/>
        <end position="1137"/>
    </location>
</feature>
<feature type="compositionally biased region" description="Basic and acidic residues" evidence="6">
    <location>
        <begin position="87"/>
        <end position="104"/>
    </location>
</feature>
<feature type="compositionally biased region" description="Polar residues" evidence="6">
    <location>
        <begin position="1099"/>
        <end position="1108"/>
    </location>
</feature>
<evidence type="ECO:0000256" key="3">
    <source>
        <dbReference type="ARBA" id="ARBA00022737"/>
    </source>
</evidence>
<feature type="compositionally biased region" description="Basic residues" evidence="6">
    <location>
        <begin position="172"/>
        <end position="181"/>
    </location>
</feature>
<dbReference type="SUPFAM" id="SSF50044">
    <property type="entry name" value="SH3-domain"/>
    <property type="match status" value="1"/>
</dbReference>
<gene>
    <name evidence="8" type="primary">AHI1</name>
    <name evidence="8" type="ORF">BLAG_LOCUS13411</name>
</gene>
<evidence type="ECO:0000256" key="4">
    <source>
        <dbReference type="PROSITE-ProRule" id="PRU00192"/>
    </source>
</evidence>
<dbReference type="GO" id="GO:0044458">
    <property type="term" value="P:motile cilium assembly"/>
    <property type="evidence" value="ECO:0007669"/>
    <property type="project" value="TreeGrafter"/>
</dbReference>
<evidence type="ECO:0000259" key="7">
    <source>
        <dbReference type="PROSITE" id="PS50002"/>
    </source>
</evidence>
<dbReference type="InterPro" id="IPR052803">
    <property type="entry name" value="Cilium-Associated_Jouberin"/>
</dbReference>
<keyword evidence="9" id="KW-1185">Reference proteome</keyword>
<dbReference type="FunFam" id="2.30.30.40:FF:000132">
    <property type="entry name" value="jouberin isoform X2"/>
    <property type="match status" value="1"/>
</dbReference>
<dbReference type="InterPro" id="IPR019775">
    <property type="entry name" value="WD40_repeat_CS"/>
</dbReference>
<dbReference type="PANTHER" id="PTHR44499">
    <property type="entry name" value="JOUBERIN"/>
    <property type="match status" value="1"/>
</dbReference>
<feature type="compositionally biased region" description="Basic and acidic residues" evidence="6">
    <location>
        <begin position="207"/>
        <end position="222"/>
    </location>
</feature>
<feature type="domain" description="SH3" evidence="7">
    <location>
        <begin position="1018"/>
        <end position="1078"/>
    </location>
</feature>
<dbReference type="GO" id="GO:0036064">
    <property type="term" value="C:ciliary basal body"/>
    <property type="evidence" value="ECO:0007669"/>
    <property type="project" value="TreeGrafter"/>
</dbReference>
<dbReference type="InterPro" id="IPR015943">
    <property type="entry name" value="WD40/YVTN_repeat-like_dom_sf"/>
</dbReference>
<evidence type="ECO:0000313" key="9">
    <source>
        <dbReference type="Proteomes" id="UP000838412"/>
    </source>
</evidence>
<dbReference type="InterPro" id="IPR036322">
    <property type="entry name" value="WD40_repeat_dom_sf"/>
</dbReference>
<feature type="region of interest" description="Disordered" evidence="6">
    <location>
        <begin position="207"/>
        <end position="250"/>
    </location>
</feature>
<dbReference type="InterPro" id="IPR001680">
    <property type="entry name" value="WD40_rpt"/>
</dbReference>
<dbReference type="SMART" id="SM00326">
    <property type="entry name" value="SH3"/>
    <property type="match status" value="1"/>
</dbReference>
<feature type="repeat" description="WD" evidence="5">
    <location>
        <begin position="656"/>
        <end position="688"/>
    </location>
</feature>
<dbReference type="PROSITE" id="PS00678">
    <property type="entry name" value="WD_REPEATS_1"/>
    <property type="match status" value="1"/>
</dbReference>
<dbReference type="EMBL" id="OV696687">
    <property type="protein sequence ID" value="CAH1253758.1"/>
    <property type="molecule type" value="Genomic_DNA"/>
</dbReference>
<evidence type="ECO:0000256" key="6">
    <source>
        <dbReference type="SAM" id="MobiDB-lite"/>
    </source>
</evidence>
<dbReference type="PANTHER" id="PTHR44499:SF1">
    <property type="entry name" value="JOUBERIN"/>
    <property type="match status" value="1"/>
</dbReference>
<dbReference type="InterPro" id="IPR036028">
    <property type="entry name" value="SH3-like_dom_sf"/>
</dbReference>
<keyword evidence="3" id="KW-0677">Repeat</keyword>
<proteinExistence type="predicted"/>
<feature type="repeat" description="WD" evidence="5">
    <location>
        <begin position="609"/>
        <end position="641"/>
    </location>
</feature>
<evidence type="ECO:0000313" key="8">
    <source>
        <dbReference type="EMBL" id="CAH1253758.1"/>
    </source>
</evidence>
<dbReference type="InterPro" id="IPR001452">
    <property type="entry name" value="SH3_domain"/>
</dbReference>
<dbReference type="SUPFAM" id="SSF50978">
    <property type="entry name" value="WD40 repeat-like"/>
    <property type="match status" value="1"/>
</dbReference>
<dbReference type="SMART" id="SM00320">
    <property type="entry name" value="WD40"/>
    <property type="match status" value="7"/>
</dbReference>
<dbReference type="PROSITE" id="PS50082">
    <property type="entry name" value="WD_REPEATS_2"/>
    <property type="match status" value="3"/>
</dbReference>
<feature type="region of interest" description="Disordered" evidence="6">
    <location>
        <begin position="1"/>
        <end position="194"/>
    </location>
</feature>
<organism evidence="8 9">
    <name type="scientific">Branchiostoma lanceolatum</name>
    <name type="common">Common lancelet</name>
    <name type="synonym">Amphioxus lanceolatum</name>
    <dbReference type="NCBI Taxonomy" id="7740"/>
    <lineage>
        <taxon>Eukaryota</taxon>
        <taxon>Metazoa</taxon>
        <taxon>Chordata</taxon>
        <taxon>Cephalochordata</taxon>
        <taxon>Leptocardii</taxon>
        <taxon>Amphioxiformes</taxon>
        <taxon>Branchiostomatidae</taxon>
        <taxon>Branchiostoma</taxon>
    </lineage>
</organism>
<evidence type="ECO:0000256" key="5">
    <source>
        <dbReference type="PROSITE-ProRule" id="PRU00221"/>
    </source>
</evidence>
<feature type="region of interest" description="Disordered" evidence="6">
    <location>
        <begin position="1080"/>
        <end position="1178"/>
    </location>
</feature>
<dbReference type="Proteomes" id="UP000838412">
    <property type="component" value="Chromosome 2"/>
</dbReference>
<keyword evidence="2 5" id="KW-0853">WD repeat</keyword>
<dbReference type="PROSITE" id="PS50002">
    <property type="entry name" value="SH3"/>
    <property type="match status" value="1"/>
</dbReference>
<name>A0A8J9ZHI5_BRALA</name>
<dbReference type="AlphaFoldDB" id="A0A8J9ZHI5"/>
<feature type="compositionally biased region" description="Basic residues" evidence="6">
    <location>
        <begin position="142"/>
        <end position="151"/>
    </location>
</feature>
<dbReference type="CDD" id="cd00200">
    <property type="entry name" value="WD40"/>
    <property type="match status" value="1"/>
</dbReference>
<protein>
    <submittedName>
        <fullName evidence="8">AHI1 protein</fullName>
    </submittedName>
</protein>
<feature type="compositionally biased region" description="Polar residues" evidence="6">
    <location>
        <begin position="1141"/>
        <end position="1154"/>
    </location>
</feature>
<feature type="region of interest" description="Disordered" evidence="6">
    <location>
        <begin position="985"/>
        <end position="1004"/>
    </location>
</feature>
<evidence type="ECO:0000256" key="2">
    <source>
        <dbReference type="ARBA" id="ARBA00022574"/>
    </source>
</evidence>
<feature type="compositionally biased region" description="Polar residues" evidence="6">
    <location>
        <begin position="105"/>
        <end position="116"/>
    </location>
</feature>
<feature type="compositionally biased region" description="Basic residues" evidence="6">
    <location>
        <begin position="223"/>
        <end position="237"/>
    </location>
</feature>
<dbReference type="OrthoDB" id="2096344at2759"/>
<dbReference type="Pfam" id="PF00400">
    <property type="entry name" value="WD40"/>
    <property type="match status" value="3"/>
</dbReference>
<feature type="compositionally biased region" description="Acidic residues" evidence="6">
    <location>
        <begin position="155"/>
        <end position="165"/>
    </location>
</feature>
<dbReference type="PROSITE" id="PS50294">
    <property type="entry name" value="WD_REPEATS_REGION"/>
    <property type="match status" value="2"/>
</dbReference>
<feature type="repeat" description="WD" evidence="5">
    <location>
        <begin position="566"/>
        <end position="607"/>
    </location>
</feature>
<dbReference type="CDD" id="cd11812">
    <property type="entry name" value="SH3_AHI-1"/>
    <property type="match status" value="1"/>
</dbReference>
<accession>A0A8J9ZHI5</accession>
<dbReference type="Pfam" id="PF00018">
    <property type="entry name" value="SH3_1"/>
    <property type="match status" value="1"/>
</dbReference>
<keyword evidence="1 4" id="KW-0728">SH3 domain</keyword>
<dbReference type="InterPro" id="IPR035832">
    <property type="entry name" value="AHI1_SH3"/>
</dbReference>
<evidence type="ECO:0000256" key="1">
    <source>
        <dbReference type="ARBA" id="ARBA00022443"/>
    </source>
</evidence>
<dbReference type="Gene3D" id="2.130.10.10">
    <property type="entry name" value="YVTN repeat-like/Quinoprotein amine dehydrogenase"/>
    <property type="match status" value="1"/>
</dbReference>